<feature type="domain" description="Aminotransferase class V" evidence="2">
    <location>
        <begin position="34"/>
        <end position="400"/>
    </location>
</feature>
<dbReference type="PANTHER" id="PTHR43586">
    <property type="entry name" value="CYSTEINE DESULFURASE"/>
    <property type="match status" value="1"/>
</dbReference>
<dbReference type="RefSeq" id="WP_268247420.1">
    <property type="nucleotide sequence ID" value="NZ_BMXS01000038.1"/>
</dbReference>
<evidence type="ECO:0000256" key="1">
    <source>
        <dbReference type="ARBA" id="ARBA00022898"/>
    </source>
</evidence>
<dbReference type="InterPro" id="IPR015421">
    <property type="entry name" value="PyrdxlP-dep_Trfase_major"/>
</dbReference>
<evidence type="ECO:0000313" key="3">
    <source>
        <dbReference type="EMBL" id="GGY10337.1"/>
    </source>
</evidence>
<sequence>MVSDRLSPSPEQLRGTARHFPTLAQSDIHGIRIFADNSSRAQMPAMTHNAISEQALFWETHRGGKAEWDTPRSERAAELRFLARRAAAELCGGQASEIGFAANGTSALAILANAMFGTLLHPGDSVVITEADHDANRLPWQRLVSKGVRVIDVPVAWDGGLDHEAWARALKQKPKVVALCMLSNVTGVVLPYIELASQAKRAGACVILDAVQGPPHGYTDIMAHDIDMAMFSNCKLFSPHLGWWAIKPELVETLTLSPPGGNHPALEWGTFSHAAFAGFVATHRYLTALSPQRRLGQAMAMIREHEAGLVQRFFEKLPGYCRPILLAADTGHQRVPIFSLAIPPERWARTQVAFLEAGIDVRVGQFGCPATLRRLASDSRDAALRLSFVHYNEPEDIDAVCDVLAHLGP</sequence>
<dbReference type="Gene3D" id="3.90.1150.10">
    <property type="entry name" value="Aspartate Aminotransferase, domain 1"/>
    <property type="match status" value="1"/>
</dbReference>
<keyword evidence="1" id="KW-0663">Pyridoxal phosphate</keyword>
<evidence type="ECO:0000313" key="4">
    <source>
        <dbReference type="Proteomes" id="UP000653056"/>
    </source>
</evidence>
<dbReference type="Pfam" id="PF00266">
    <property type="entry name" value="Aminotran_5"/>
    <property type="match status" value="1"/>
</dbReference>
<evidence type="ECO:0000259" key="2">
    <source>
        <dbReference type="Pfam" id="PF00266"/>
    </source>
</evidence>
<dbReference type="InterPro" id="IPR000192">
    <property type="entry name" value="Aminotrans_V_dom"/>
</dbReference>
<organism evidence="3 4">
    <name type="scientific">Litchfieldella qijiaojingensis</name>
    <dbReference type="NCBI Taxonomy" id="980347"/>
    <lineage>
        <taxon>Bacteria</taxon>
        <taxon>Pseudomonadati</taxon>
        <taxon>Pseudomonadota</taxon>
        <taxon>Gammaproteobacteria</taxon>
        <taxon>Oceanospirillales</taxon>
        <taxon>Halomonadaceae</taxon>
        <taxon>Litchfieldella</taxon>
    </lineage>
</organism>
<proteinExistence type="predicted"/>
<comment type="caution">
    <text evidence="3">The sequence shown here is derived from an EMBL/GenBank/DDBJ whole genome shotgun (WGS) entry which is preliminary data.</text>
</comment>
<gene>
    <name evidence="3" type="ORF">GCM10007160_41930</name>
</gene>
<reference evidence="4" key="1">
    <citation type="journal article" date="2019" name="Int. J. Syst. Evol. Microbiol.">
        <title>The Global Catalogue of Microorganisms (GCM) 10K type strain sequencing project: providing services to taxonomists for standard genome sequencing and annotation.</title>
        <authorList>
            <consortium name="The Broad Institute Genomics Platform"/>
            <consortium name="The Broad Institute Genome Sequencing Center for Infectious Disease"/>
            <person name="Wu L."/>
            <person name="Ma J."/>
        </authorList>
    </citation>
    <scope>NUCLEOTIDE SEQUENCE [LARGE SCALE GENOMIC DNA]</scope>
    <source>
        <strain evidence="4">KCTC 22228</strain>
    </source>
</reference>
<accession>A0ABQ2ZAJ9</accession>
<dbReference type="Gene3D" id="3.40.640.10">
    <property type="entry name" value="Type I PLP-dependent aspartate aminotransferase-like (Major domain)"/>
    <property type="match status" value="1"/>
</dbReference>
<dbReference type="Proteomes" id="UP000653056">
    <property type="component" value="Unassembled WGS sequence"/>
</dbReference>
<dbReference type="InterPro" id="IPR015422">
    <property type="entry name" value="PyrdxlP-dep_Trfase_small"/>
</dbReference>
<dbReference type="SUPFAM" id="SSF53383">
    <property type="entry name" value="PLP-dependent transferases"/>
    <property type="match status" value="1"/>
</dbReference>
<dbReference type="EMBL" id="BMXS01000038">
    <property type="protein sequence ID" value="GGY10337.1"/>
    <property type="molecule type" value="Genomic_DNA"/>
</dbReference>
<dbReference type="InterPro" id="IPR015424">
    <property type="entry name" value="PyrdxlP-dep_Trfase"/>
</dbReference>
<protein>
    <submittedName>
        <fullName evidence="3">Cysteine desulfurase-like protein</fullName>
    </submittedName>
</protein>
<keyword evidence="4" id="KW-1185">Reference proteome</keyword>
<name>A0ABQ2ZAJ9_9GAMM</name>